<accession>A0A1I5J9A1</accession>
<keyword evidence="1" id="KW-0812">Transmembrane</keyword>
<feature type="chain" id="PRO_5011665009" evidence="2">
    <location>
        <begin position="30"/>
        <end position="402"/>
    </location>
</feature>
<dbReference type="InterPro" id="IPR018905">
    <property type="entry name" value="A-galactase_NEW3"/>
</dbReference>
<keyword evidence="1" id="KW-0472">Membrane</keyword>
<sequence length="402" mass="42135">MKSLAKSASFALLGAAMAMTPLLSSNAMAEAFTQPANGPAIHGFWLTADHPDVAVSAGKKVSIPLSLLNALDNPVRTKLAVKGLPEGWTYSIKAGGTDVTSAMPLPNEIDNLTLKVDPANDAEKKTYKFEVDAIANGDQFKLPLSVAIADIPLGDTTLVPELPALHGTVNTSFQYKMKLTNGSNHDTLFNLSADAPAGFMATFKKGYGNEEITGIPVKAGATESVTMTIKLNHDVAEGDYPIEVAAVAGPDDPAAKAKVSLKVSGSPKLLLSGPNDRLSGQATAGSETTFPFVLVNNGTAAANKVTLSATSPSGWKVSFDPKELAKLDEGKTQNVNVKIEPSSKAIAGDYMVHIRAKADGVSKEVDYRVTVETSTMWGIIGVGIIAIAVIVLLGAIFRYGRR</sequence>
<dbReference type="AlphaFoldDB" id="A0A1I5J9A1"/>
<feature type="signal peptide" evidence="2">
    <location>
        <begin position="1"/>
        <end position="29"/>
    </location>
</feature>
<evidence type="ECO:0000313" key="4">
    <source>
        <dbReference type="EMBL" id="SFO69163.1"/>
    </source>
</evidence>
<proteinExistence type="predicted"/>
<dbReference type="STRING" id="655353.SAMN04488056_11120"/>
<dbReference type="Proteomes" id="UP000199236">
    <property type="component" value="Unassembled WGS sequence"/>
</dbReference>
<dbReference type="PANTHER" id="PTHR39198:SF1">
    <property type="entry name" value="ALPHA-GALACTOSIDASE NEW3 DOMAIN-CONTAINING PROTEIN"/>
    <property type="match status" value="1"/>
</dbReference>
<name>A0A1I5J9A1_9HYPH</name>
<feature type="domain" description="Alpha-galactosidase NEW3" evidence="3">
    <location>
        <begin position="282"/>
        <end position="357"/>
    </location>
</feature>
<dbReference type="RefSeq" id="WP_090074481.1">
    <property type="nucleotide sequence ID" value="NZ_FOVR01000011.1"/>
</dbReference>
<evidence type="ECO:0000256" key="1">
    <source>
        <dbReference type="SAM" id="Phobius"/>
    </source>
</evidence>
<keyword evidence="5" id="KW-1185">Reference proteome</keyword>
<reference evidence="4 5" key="1">
    <citation type="submission" date="2016-10" db="EMBL/GenBank/DDBJ databases">
        <authorList>
            <person name="de Groot N.N."/>
        </authorList>
    </citation>
    <scope>NUCLEOTIDE SEQUENCE [LARGE SCALE GENOMIC DNA]</scope>
    <source>
        <strain evidence="4 5">CGMCC 1.9157</strain>
    </source>
</reference>
<keyword evidence="2" id="KW-0732">Signal</keyword>
<dbReference type="Gene3D" id="2.60.40.10">
    <property type="entry name" value="Immunoglobulins"/>
    <property type="match status" value="1"/>
</dbReference>
<evidence type="ECO:0000259" key="3">
    <source>
        <dbReference type="Pfam" id="PF10633"/>
    </source>
</evidence>
<gene>
    <name evidence="4" type="ORF">SAMN04488056_11120</name>
</gene>
<feature type="transmembrane region" description="Helical" evidence="1">
    <location>
        <begin position="376"/>
        <end position="397"/>
    </location>
</feature>
<dbReference type="PANTHER" id="PTHR39198">
    <property type="entry name" value="HYPOTHETICAL MEMBRANE PROTEIN, CONSERVED"/>
    <property type="match status" value="1"/>
</dbReference>
<evidence type="ECO:0000313" key="5">
    <source>
        <dbReference type="Proteomes" id="UP000199236"/>
    </source>
</evidence>
<dbReference type="Pfam" id="PF10633">
    <property type="entry name" value="NPCBM_assoc"/>
    <property type="match status" value="1"/>
</dbReference>
<dbReference type="EMBL" id="FOVR01000011">
    <property type="protein sequence ID" value="SFO69163.1"/>
    <property type="molecule type" value="Genomic_DNA"/>
</dbReference>
<organism evidence="4 5">
    <name type="scientific">Cohaesibacter marisflavi</name>
    <dbReference type="NCBI Taxonomy" id="655353"/>
    <lineage>
        <taxon>Bacteria</taxon>
        <taxon>Pseudomonadati</taxon>
        <taxon>Pseudomonadota</taxon>
        <taxon>Alphaproteobacteria</taxon>
        <taxon>Hyphomicrobiales</taxon>
        <taxon>Cohaesibacteraceae</taxon>
    </lineage>
</organism>
<dbReference type="InterPro" id="IPR013783">
    <property type="entry name" value="Ig-like_fold"/>
</dbReference>
<keyword evidence="1" id="KW-1133">Transmembrane helix</keyword>
<protein>
    <submittedName>
        <fullName evidence="4">NPCBM-associated, NEW3 domain of alpha-galactosidase</fullName>
    </submittedName>
</protein>
<dbReference type="OrthoDB" id="8631677at2"/>
<evidence type="ECO:0000256" key="2">
    <source>
        <dbReference type="SAM" id="SignalP"/>
    </source>
</evidence>